<dbReference type="InterPro" id="IPR012718">
    <property type="entry name" value="Chap_CCT_epsi"/>
</dbReference>
<keyword evidence="8 11" id="KW-0143">Chaperone</keyword>
<evidence type="ECO:0000256" key="7">
    <source>
        <dbReference type="ARBA" id="ARBA00022840"/>
    </source>
</evidence>
<dbReference type="GO" id="GO:0005832">
    <property type="term" value="C:chaperonin-containing T-complex"/>
    <property type="evidence" value="ECO:0007669"/>
    <property type="project" value="UniProtKB-ARBA"/>
</dbReference>
<dbReference type="SUPFAM" id="SSF48592">
    <property type="entry name" value="GroEL equatorial domain-like"/>
    <property type="match status" value="1"/>
</dbReference>
<evidence type="ECO:0000256" key="11">
    <source>
        <dbReference type="RuleBase" id="RU004187"/>
    </source>
</evidence>
<keyword evidence="14" id="KW-1185">Reference proteome</keyword>
<dbReference type="AlphaFoldDB" id="A0A9P6L037"/>
<evidence type="ECO:0000256" key="5">
    <source>
        <dbReference type="ARBA" id="ARBA00022490"/>
    </source>
</evidence>
<gene>
    <name evidence="13" type="primary">CCT5</name>
    <name evidence="13" type="ORF">NGRA_0490</name>
</gene>
<evidence type="ECO:0000313" key="13">
    <source>
        <dbReference type="EMBL" id="KAF9764526.1"/>
    </source>
</evidence>
<dbReference type="Gene3D" id="3.50.7.10">
    <property type="entry name" value="GroEL"/>
    <property type="match status" value="1"/>
</dbReference>
<dbReference type="InterPro" id="IPR027409">
    <property type="entry name" value="GroEL-like_apical_dom_sf"/>
</dbReference>
<dbReference type="PRINTS" id="PR00304">
    <property type="entry name" value="TCOMPLEXTCP1"/>
</dbReference>
<evidence type="ECO:0000256" key="6">
    <source>
        <dbReference type="ARBA" id="ARBA00022741"/>
    </source>
</evidence>
<evidence type="ECO:0000256" key="2">
    <source>
        <dbReference type="ARBA" id="ARBA00004496"/>
    </source>
</evidence>
<keyword evidence="7 11" id="KW-0067">ATP-binding</keyword>
<dbReference type="Gene3D" id="3.30.260.10">
    <property type="entry name" value="TCP-1-like chaperonin intermediate domain"/>
    <property type="match status" value="1"/>
</dbReference>
<dbReference type="SUPFAM" id="SSF54849">
    <property type="entry name" value="GroEL-intermediate domain like"/>
    <property type="match status" value="1"/>
</dbReference>
<dbReference type="GO" id="GO:0016887">
    <property type="term" value="F:ATP hydrolysis activity"/>
    <property type="evidence" value="ECO:0007669"/>
    <property type="project" value="InterPro"/>
</dbReference>
<dbReference type="InterPro" id="IPR002194">
    <property type="entry name" value="Chaperonin_TCP-1_CS"/>
</dbReference>
<sequence length="529" mass="58412">MSQLLTDEIGQAFEITQENETRIRGKACLSTNIAIVKDIADFISTSFGPTGMDKILQSKDDDISISNDGATILKEMDMSENPISQLIVQLSKAQDDEVGDGTTGVVILTSALLQQANQLLSKGVHPVRITEGFERALKLSIEHLEKIADNIEDKEKAMVDAAKTSLNSKIVSKAMEKFARICVDAVMSVADVEREDVDFDLVKILHSTGKDVSETELINGLVIKKEFSHPQMKKEVKDAKVALLACPFEPPKLKNKHSLIIKNAEEYRELQSYERETFVNMIKALKDVGADLVLCQWGFDDEANSLLMENSLPAVRWVGGNDLGLISKHIGGNIISRFEDLKPEDLGRASVSEVSLGTENEKMLMIENSSQKKSVSILVRGANDIVIEEAKRSIQDAMSAVRNVLINKKVVYGGGSAELSTSIFLEEKSKEYEGDQEECVLAFSRALEDIPLILARNSGFDAMDYLTSLRKSQVESDCPYLGVDCFENDQSNMKILNVFDTFSTKVKQLQMATELACSILKISDVIVPN</sequence>
<proteinExistence type="inferred from homology"/>
<evidence type="ECO:0000256" key="10">
    <source>
        <dbReference type="ARBA" id="ARBA00033325"/>
    </source>
</evidence>
<comment type="caution">
    <text evidence="13">The sequence shown here is derived from an EMBL/GenBank/DDBJ whole genome shotgun (WGS) entry which is preliminary data.</text>
</comment>
<evidence type="ECO:0000256" key="4">
    <source>
        <dbReference type="ARBA" id="ARBA00011381"/>
    </source>
</evidence>
<evidence type="ECO:0000256" key="8">
    <source>
        <dbReference type="ARBA" id="ARBA00023186"/>
    </source>
</evidence>
<reference evidence="13 14" key="1">
    <citation type="journal article" date="2020" name="Genome Biol. Evol.">
        <title>Comparative genomics of strictly vertically transmitted, feminizing microsporidia endosymbionts of amphipod crustaceans.</title>
        <authorList>
            <person name="Cormier A."/>
            <person name="Chebbi M.A."/>
            <person name="Giraud I."/>
            <person name="Wattier R."/>
            <person name="Teixeira M."/>
            <person name="Gilbert C."/>
            <person name="Rigaud T."/>
            <person name="Cordaux R."/>
        </authorList>
    </citation>
    <scope>NUCLEOTIDE SEQUENCE [LARGE SCALE GENOMIC DNA]</scope>
    <source>
        <strain evidence="13 14">Ou3-Ou53</strain>
    </source>
</reference>
<dbReference type="Pfam" id="PF00118">
    <property type="entry name" value="Cpn60_TCP1"/>
    <property type="match status" value="1"/>
</dbReference>
<dbReference type="NCBIfam" id="NF041083">
    <property type="entry name" value="thermosome_beta"/>
    <property type="match status" value="1"/>
</dbReference>
<dbReference type="InterPro" id="IPR027410">
    <property type="entry name" value="TCP-1-like_intermed_sf"/>
</dbReference>
<dbReference type="GO" id="GO:0051082">
    <property type="term" value="F:unfolded protein binding"/>
    <property type="evidence" value="ECO:0007669"/>
    <property type="project" value="InterPro"/>
</dbReference>
<evidence type="ECO:0000313" key="14">
    <source>
        <dbReference type="Proteomes" id="UP000740883"/>
    </source>
</evidence>
<dbReference type="InterPro" id="IPR027413">
    <property type="entry name" value="GROEL-like_equatorial_sf"/>
</dbReference>
<dbReference type="OrthoDB" id="10248520at2759"/>
<name>A0A9P6L037_9MICR</name>
<dbReference type="PANTHER" id="PTHR11353">
    <property type="entry name" value="CHAPERONIN"/>
    <property type="match status" value="1"/>
</dbReference>
<comment type="subunit">
    <text evidence="4">Component of the T-complex protein 1 (TCP1) complex.</text>
</comment>
<comment type="subcellular location">
    <subcellularLocation>
        <location evidence="2">Cytoplasm</location>
    </subcellularLocation>
</comment>
<dbReference type="InterPro" id="IPR002423">
    <property type="entry name" value="Cpn60/GroEL/TCP-1"/>
</dbReference>
<keyword evidence="6 11" id="KW-0547">Nucleotide-binding</keyword>
<dbReference type="InterPro" id="IPR053374">
    <property type="entry name" value="TCP-1_chaperonin"/>
</dbReference>
<dbReference type="Proteomes" id="UP000740883">
    <property type="component" value="Unassembled WGS sequence"/>
</dbReference>
<dbReference type="EMBL" id="SBJO01000018">
    <property type="protein sequence ID" value="KAF9764526.1"/>
    <property type="molecule type" value="Genomic_DNA"/>
</dbReference>
<accession>A0A9P6L037</accession>
<evidence type="ECO:0000256" key="9">
    <source>
        <dbReference type="ARBA" id="ARBA00024086"/>
    </source>
</evidence>
<dbReference type="NCBIfam" id="TIGR02343">
    <property type="entry name" value="chap_CCT_epsi"/>
    <property type="match status" value="1"/>
</dbReference>
<feature type="coiled-coil region" evidence="12">
    <location>
        <begin position="134"/>
        <end position="164"/>
    </location>
</feature>
<dbReference type="GO" id="GO:0005524">
    <property type="term" value="F:ATP binding"/>
    <property type="evidence" value="ECO:0007669"/>
    <property type="project" value="UniProtKB-KW"/>
</dbReference>
<dbReference type="GO" id="GO:0140662">
    <property type="term" value="F:ATP-dependent protein folding chaperone"/>
    <property type="evidence" value="ECO:0007669"/>
    <property type="project" value="InterPro"/>
</dbReference>
<dbReference type="InterPro" id="IPR017998">
    <property type="entry name" value="Chaperone_TCP-1"/>
</dbReference>
<dbReference type="SUPFAM" id="SSF52029">
    <property type="entry name" value="GroEL apical domain-like"/>
    <property type="match status" value="1"/>
</dbReference>
<comment type="similarity">
    <text evidence="3 11">Belongs to the TCP-1 chaperonin family.</text>
</comment>
<keyword evidence="12" id="KW-0175">Coiled coil</keyword>
<evidence type="ECO:0000256" key="3">
    <source>
        <dbReference type="ARBA" id="ARBA00008020"/>
    </source>
</evidence>
<protein>
    <recommendedName>
        <fullName evidence="9">T-complex protein 1 subunit epsilon</fullName>
    </recommendedName>
    <alternativeName>
        <fullName evidence="10">CCT-epsilon</fullName>
    </alternativeName>
</protein>
<dbReference type="PROSITE" id="PS00995">
    <property type="entry name" value="TCP1_3"/>
    <property type="match status" value="1"/>
</dbReference>
<keyword evidence="5" id="KW-0963">Cytoplasm</keyword>
<evidence type="ECO:0000256" key="1">
    <source>
        <dbReference type="ARBA" id="ARBA00002912"/>
    </source>
</evidence>
<organism evidence="13 14">
    <name type="scientific">Nosema granulosis</name>
    <dbReference type="NCBI Taxonomy" id="83296"/>
    <lineage>
        <taxon>Eukaryota</taxon>
        <taxon>Fungi</taxon>
        <taxon>Fungi incertae sedis</taxon>
        <taxon>Microsporidia</taxon>
        <taxon>Nosematidae</taxon>
        <taxon>Nosema</taxon>
    </lineage>
</organism>
<comment type="function">
    <text evidence="1">Molecular chaperone; assists the folding of proteins upon ATP hydrolysis.</text>
</comment>
<evidence type="ECO:0000256" key="12">
    <source>
        <dbReference type="SAM" id="Coils"/>
    </source>
</evidence>
<dbReference type="Gene3D" id="1.10.560.10">
    <property type="entry name" value="GroEL-like equatorial domain"/>
    <property type="match status" value="1"/>
</dbReference>